<sequence>MLKDTKANKIFLIVLVILLALSFTLVKGWEGRGRATRSDRDFEFKANDSLKVRTIANDVVIEVDDSLKRATVSIGGNERDVLSVLKTTSNLSVEVKPKTNWFFRFFSYAPSTLMIALPSSSLGSLDVSTISGDIQILHPMKAQTMEIRSTSGEVDFLTLEAKESLKVFTTSSSLSGSEAKSLRDLEFSTISGSIDVQKITAKEILLKSISSGIEAEAEILSSGSLTASSTSGGLELDLRANANLNVKASTTSGTITFNERDQAGRSAELRTGTAQEKVNLSSVSGSIELTY</sequence>
<dbReference type="AlphaFoldDB" id="A0A645B8U5"/>
<dbReference type="Gene3D" id="2.160.20.120">
    <property type="match status" value="1"/>
</dbReference>
<dbReference type="EMBL" id="VSSQ01018126">
    <property type="protein sequence ID" value="MPM61051.1"/>
    <property type="molecule type" value="Genomic_DNA"/>
</dbReference>
<evidence type="ECO:0000313" key="2">
    <source>
        <dbReference type="EMBL" id="MPM61051.1"/>
    </source>
</evidence>
<organism evidence="2">
    <name type="scientific">bioreactor metagenome</name>
    <dbReference type="NCBI Taxonomy" id="1076179"/>
    <lineage>
        <taxon>unclassified sequences</taxon>
        <taxon>metagenomes</taxon>
        <taxon>ecological metagenomes</taxon>
    </lineage>
</organism>
<feature type="domain" description="DUF4097" evidence="1">
    <location>
        <begin position="49"/>
        <end position="289"/>
    </location>
</feature>
<comment type="caution">
    <text evidence="2">The sequence shown here is derived from an EMBL/GenBank/DDBJ whole genome shotgun (WGS) entry which is preliminary data.</text>
</comment>
<proteinExistence type="predicted"/>
<gene>
    <name evidence="2" type="ORF">SDC9_107905</name>
</gene>
<protein>
    <recommendedName>
        <fullName evidence="1">DUF4097 domain-containing protein</fullName>
    </recommendedName>
</protein>
<reference evidence="2" key="1">
    <citation type="submission" date="2019-08" db="EMBL/GenBank/DDBJ databases">
        <authorList>
            <person name="Kucharzyk K."/>
            <person name="Murdoch R.W."/>
            <person name="Higgins S."/>
            <person name="Loffler F."/>
        </authorList>
    </citation>
    <scope>NUCLEOTIDE SEQUENCE</scope>
</reference>
<dbReference type="InterPro" id="IPR025164">
    <property type="entry name" value="Toastrack_DUF4097"/>
</dbReference>
<dbReference type="Pfam" id="PF13349">
    <property type="entry name" value="DUF4097"/>
    <property type="match status" value="1"/>
</dbReference>
<evidence type="ECO:0000259" key="1">
    <source>
        <dbReference type="Pfam" id="PF13349"/>
    </source>
</evidence>
<accession>A0A645B8U5</accession>
<name>A0A645B8U5_9ZZZZ</name>